<evidence type="ECO:0000256" key="6">
    <source>
        <dbReference type="ARBA" id="ARBA00022741"/>
    </source>
</evidence>
<evidence type="ECO:0000256" key="2">
    <source>
        <dbReference type="ARBA" id="ARBA00019059"/>
    </source>
</evidence>
<dbReference type="CDD" id="cd00009">
    <property type="entry name" value="AAA"/>
    <property type="match status" value="1"/>
</dbReference>
<dbReference type="GO" id="GO:0006808">
    <property type="term" value="P:regulation of nitrogen utilization"/>
    <property type="evidence" value="ECO:0007669"/>
    <property type="project" value="UniProtKB-UniRule"/>
</dbReference>
<dbReference type="InterPro" id="IPR009057">
    <property type="entry name" value="Homeodomain-like_sf"/>
</dbReference>
<feature type="modified residue" description="4-aspartylphosphate" evidence="14">
    <location>
        <position position="52"/>
    </location>
</feature>
<feature type="domain" description="Response regulatory" evidence="17">
    <location>
        <begin position="3"/>
        <end position="117"/>
    </location>
</feature>
<evidence type="ECO:0000256" key="9">
    <source>
        <dbReference type="ARBA" id="ARBA00023015"/>
    </source>
</evidence>
<dbReference type="Pfam" id="PF00072">
    <property type="entry name" value="Response_reg"/>
    <property type="match status" value="1"/>
</dbReference>
<evidence type="ECO:0000256" key="13">
    <source>
        <dbReference type="ARBA" id="ARBA00023231"/>
    </source>
</evidence>
<comment type="caution">
    <text evidence="18">The sequence shown here is derived from an EMBL/GenBank/DDBJ whole genome shotgun (WGS) entry which is preliminary data.</text>
</comment>
<dbReference type="SUPFAM" id="SSF52540">
    <property type="entry name" value="P-loop containing nucleoside triphosphate hydrolases"/>
    <property type="match status" value="1"/>
</dbReference>
<dbReference type="InterPro" id="IPR058031">
    <property type="entry name" value="AAA_lid_NorR"/>
</dbReference>
<evidence type="ECO:0000256" key="12">
    <source>
        <dbReference type="ARBA" id="ARBA00023163"/>
    </source>
</evidence>
<dbReference type="PANTHER" id="PTHR32071:SF95">
    <property type="entry name" value="DNA-BINDING TRANSCRIPTIONAL REGULATOR NTRC"/>
    <property type="match status" value="1"/>
</dbReference>
<dbReference type="PROSITE" id="PS00688">
    <property type="entry name" value="SIGMA54_INTERACT_3"/>
    <property type="match status" value="1"/>
</dbReference>
<keyword evidence="13 15" id="KW-0535">Nitrogen fixation</keyword>
<evidence type="ECO:0000256" key="14">
    <source>
        <dbReference type="PROSITE-ProRule" id="PRU00169"/>
    </source>
</evidence>
<gene>
    <name evidence="18" type="primary">glnG</name>
    <name evidence="15" type="synonym">ntrC</name>
    <name evidence="18" type="ORF">N478_23145</name>
</gene>
<dbReference type="InterPro" id="IPR011006">
    <property type="entry name" value="CheY-like_superfamily"/>
</dbReference>
<organism evidence="18 19">
    <name type="scientific">Pseudoalteromonas luteoviolacea S4060-1</name>
    <dbReference type="NCBI Taxonomy" id="1365257"/>
    <lineage>
        <taxon>Bacteria</taxon>
        <taxon>Pseudomonadati</taxon>
        <taxon>Pseudomonadota</taxon>
        <taxon>Gammaproteobacteria</taxon>
        <taxon>Alteromonadales</taxon>
        <taxon>Pseudoalteromonadaceae</taxon>
        <taxon>Pseudoalteromonas</taxon>
    </lineage>
</organism>
<dbReference type="PROSITE" id="PS50045">
    <property type="entry name" value="SIGMA54_INTERACT_4"/>
    <property type="match status" value="1"/>
</dbReference>
<dbReference type="RefSeq" id="WP_063373486.1">
    <property type="nucleotide sequence ID" value="NZ_AUXX01000030.1"/>
</dbReference>
<dbReference type="Pfam" id="PF02954">
    <property type="entry name" value="HTH_8"/>
    <property type="match status" value="1"/>
</dbReference>
<dbReference type="SMART" id="SM00382">
    <property type="entry name" value="AAA"/>
    <property type="match status" value="1"/>
</dbReference>
<protein>
    <recommendedName>
        <fullName evidence="2 15">DNA-binding transcriptional regulator NtrC</fullName>
    </recommendedName>
    <alternativeName>
        <fullName evidence="15">Nitrogen regulation protein NR(I)</fullName>
    </alternativeName>
</protein>
<dbReference type="InterPro" id="IPR001789">
    <property type="entry name" value="Sig_transdc_resp-reg_receiver"/>
</dbReference>
<dbReference type="InterPro" id="IPR010114">
    <property type="entry name" value="Transcript_reg_NtrC"/>
</dbReference>
<dbReference type="InterPro" id="IPR025662">
    <property type="entry name" value="Sigma_54_int_dom_ATP-bd_1"/>
</dbReference>
<dbReference type="CDD" id="cd19919">
    <property type="entry name" value="REC_NtrC"/>
    <property type="match status" value="1"/>
</dbReference>
<keyword evidence="3 15" id="KW-0963">Cytoplasm</keyword>
<reference evidence="18 19" key="1">
    <citation type="submission" date="2013-07" db="EMBL/GenBank/DDBJ databases">
        <title>Comparative Genomic and Metabolomic Analysis of Twelve Strains of Pseudoalteromonas luteoviolacea.</title>
        <authorList>
            <person name="Vynne N.G."/>
            <person name="Mansson M."/>
            <person name="Gram L."/>
        </authorList>
    </citation>
    <scope>NUCLEOTIDE SEQUENCE [LARGE SCALE GENOMIC DNA]</scope>
    <source>
        <strain evidence="18 19">S4060-1</strain>
    </source>
</reference>
<comment type="subcellular location">
    <subcellularLocation>
        <location evidence="1 15">Cytoplasm</location>
    </subcellularLocation>
</comment>
<dbReference type="EMBL" id="AUXX01000030">
    <property type="protein sequence ID" value="KZN64173.1"/>
    <property type="molecule type" value="Genomic_DNA"/>
</dbReference>
<keyword evidence="11 15" id="KW-0010">Activator</keyword>
<dbReference type="Pfam" id="PF25601">
    <property type="entry name" value="AAA_lid_14"/>
    <property type="match status" value="1"/>
</dbReference>
<evidence type="ECO:0000256" key="4">
    <source>
        <dbReference type="ARBA" id="ARBA00022491"/>
    </source>
</evidence>
<evidence type="ECO:0000256" key="11">
    <source>
        <dbReference type="ARBA" id="ARBA00023159"/>
    </source>
</evidence>
<keyword evidence="7 15" id="KW-0067">ATP-binding</keyword>
<evidence type="ECO:0000256" key="5">
    <source>
        <dbReference type="ARBA" id="ARBA00022553"/>
    </source>
</evidence>
<feature type="domain" description="Sigma-54 factor interaction" evidence="16">
    <location>
        <begin position="138"/>
        <end position="367"/>
    </location>
</feature>
<dbReference type="PROSITE" id="PS50110">
    <property type="entry name" value="RESPONSE_REGULATORY"/>
    <property type="match status" value="1"/>
</dbReference>
<accession>A0A167LAE2</accession>
<keyword evidence="5 14" id="KW-0597">Phosphoprotein</keyword>
<dbReference type="NCBIfam" id="TIGR01818">
    <property type="entry name" value="ntrC"/>
    <property type="match status" value="1"/>
</dbReference>
<dbReference type="Proteomes" id="UP000076661">
    <property type="component" value="Unassembled WGS sequence"/>
</dbReference>
<dbReference type="GO" id="GO:0005524">
    <property type="term" value="F:ATP binding"/>
    <property type="evidence" value="ECO:0007669"/>
    <property type="project" value="UniProtKB-KW"/>
</dbReference>
<keyword evidence="9 15" id="KW-0805">Transcription regulation</keyword>
<evidence type="ECO:0000256" key="8">
    <source>
        <dbReference type="ARBA" id="ARBA00023012"/>
    </source>
</evidence>
<dbReference type="NCBIfam" id="NF008176">
    <property type="entry name" value="PRK10923.1"/>
    <property type="match status" value="1"/>
</dbReference>
<dbReference type="Gene3D" id="1.10.8.60">
    <property type="match status" value="1"/>
</dbReference>
<dbReference type="InterPro" id="IPR003593">
    <property type="entry name" value="AAA+_ATPase"/>
</dbReference>
<keyword evidence="8 15" id="KW-0902">Two-component regulatory system</keyword>
<evidence type="ECO:0000256" key="7">
    <source>
        <dbReference type="ARBA" id="ARBA00022840"/>
    </source>
</evidence>
<dbReference type="AlphaFoldDB" id="A0A167LAE2"/>
<dbReference type="InterPro" id="IPR002078">
    <property type="entry name" value="Sigma_54_int"/>
</dbReference>
<dbReference type="Gene3D" id="3.40.50.300">
    <property type="entry name" value="P-loop containing nucleotide triphosphate hydrolases"/>
    <property type="match status" value="1"/>
</dbReference>
<dbReference type="PANTHER" id="PTHR32071">
    <property type="entry name" value="TRANSCRIPTIONAL REGULATORY PROTEIN"/>
    <property type="match status" value="1"/>
</dbReference>
<evidence type="ECO:0000256" key="15">
    <source>
        <dbReference type="RuleBase" id="RU365013"/>
    </source>
</evidence>
<proteinExistence type="predicted"/>
<keyword evidence="4 15" id="KW-0678">Repressor</keyword>
<evidence type="ECO:0000259" key="17">
    <source>
        <dbReference type="PROSITE" id="PS50110"/>
    </source>
</evidence>
<dbReference type="GO" id="GO:0000156">
    <property type="term" value="F:phosphorelay response regulator activity"/>
    <property type="evidence" value="ECO:0007669"/>
    <property type="project" value="UniProtKB-UniRule"/>
</dbReference>
<dbReference type="PROSITE" id="PS00676">
    <property type="entry name" value="SIGMA54_INTERACT_2"/>
    <property type="match status" value="1"/>
</dbReference>
<dbReference type="InterPro" id="IPR025943">
    <property type="entry name" value="Sigma_54_int_dom_ATP-bd_2"/>
</dbReference>
<dbReference type="GO" id="GO:0043565">
    <property type="term" value="F:sequence-specific DNA binding"/>
    <property type="evidence" value="ECO:0007669"/>
    <property type="project" value="InterPro"/>
</dbReference>
<keyword evidence="10 15" id="KW-0238">DNA-binding</keyword>
<evidence type="ECO:0000256" key="1">
    <source>
        <dbReference type="ARBA" id="ARBA00004496"/>
    </source>
</evidence>
<dbReference type="GO" id="GO:0006355">
    <property type="term" value="P:regulation of DNA-templated transcription"/>
    <property type="evidence" value="ECO:0007669"/>
    <property type="project" value="InterPro"/>
</dbReference>
<evidence type="ECO:0000313" key="18">
    <source>
        <dbReference type="EMBL" id="KZN64173.1"/>
    </source>
</evidence>
<dbReference type="Gene3D" id="3.40.50.2300">
    <property type="match status" value="1"/>
</dbReference>
<keyword evidence="6 15" id="KW-0547">Nucleotide-binding</keyword>
<dbReference type="InterPro" id="IPR002197">
    <property type="entry name" value="HTH_Fis"/>
</dbReference>
<dbReference type="PROSITE" id="PS00675">
    <property type="entry name" value="SIGMA54_INTERACT_1"/>
    <property type="match status" value="1"/>
</dbReference>
<dbReference type="Gene3D" id="1.10.10.60">
    <property type="entry name" value="Homeodomain-like"/>
    <property type="match status" value="1"/>
</dbReference>
<dbReference type="SMART" id="SM00448">
    <property type="entry name" value="REC"/>
    <property type="match status" value="1"/>
</dbReference>
<sequence>MKSVWLVDDDASIRFVLEKALSRAGFATESFANGQDVLTALEYDQPSVLMSDVRMPGIDGMALLEEVNQLYPALPVIIMTAHSDLDSAVNAFQKGAFEYLAKPFDLDEATSLADRAYRAAQQNVKTKQVDAISNSPDIIGEAPAMQEVFRAIGKLSASSMSVLINGESGTGKELVAGALHNHSPRKDNTFIALNMAAIPKDLVESELFGHEKGAFTGADSVRRGRFEQANGGTLFLDEIGDMPLDVQTRLLRVLADGEFYRVGGHQSIKVDVRILAATHQDLEQLVREGKFREDLFHRLNVVRLRIPPLRERSVDIAKLAQYFLAKSAKELKVPSKVLTEAALTQLCAFGWPGNVRQLENTCRWLTVMAPGDMVGPQDLPPELSQPSEIADTATGHDWLDAFQQWLDQQLRQGEEHIWPQVQAQLETRLIKSALAACHGHKQDAALKIGWGRNTLTRKLKERNMLEND</sequence>
<dbReference type="GO" id="GO:0005737">
    <property type="term" value="C:cytoplasm"/>
    <property type="evidence" value="ECO:0007669"/>
    <property type="project" value="UniProtKB-SubCell"/>
</dbReference>
<dbReference type="InterPro" id="IPR025944">
    <property type="entry name" value="Sigma_54_int_dom_CS"/>
</dbReference>
<evidence type="ECO:0000313" key="19">
    <source>
        <dbReference type="Proteomes" id="UP000076661"/>
    </source>
</evidence>
<comment type="function">
    <text evidence="15">Member of the two-component regulatory system NtrB/NtrC, which controls expression of the nitrogen-regulated (ntr) genes in response to nitrogen limitation. Phosphorylated NtrC binds directly to DNA and stimulates the formation of open promoter-sigma54-RNA polymerase complexes.</text>
</comment>
<evidence type="ECO:0000259" key="16">
    <source>
        <dbReference type="PROSITE" id="PS50045"/>
    </source>
</evidence>
<dbReference type="FunFam" id="3.40.50.2300:FF:000018">
    <property type="entry name" value="DNA-binding transcriptional regulator NtrC"/>
    <property type="match status" value="1"/>
</dbReference>
<dbReference type="Pfam" id="PF00158">
    <property type="entry name" value="Sigma54_activat"/>
    <property type="match status" value="1"/>
</dbReference>
<keyword evidence="12 15" id="KW-0804">Transcription</keyword>
<evidence type="ECO:0000256" key="10">
    <source>
        <dbReference type="ARBA" id="ARBA00023125"/>
    </source>
</evidence>
<evidence type="ECO:0000256" key="3">
    <source>
        <dbReference type="ARBA" id="ARBA00022490"/>
    </source>
</evidence>
<dbReference type="InterPro" id="IPR027417">
    <property type="entry name" value="P-loop_NTPase"/>
</dbReference>
<dbReference type="PATRIC" id="fig|1365257.3.peg.3445"/>
<name>A0A167LAE2_9GAMM</name>
<dbReference type="SUPFAM" id="SSF52172">
    <property type="entry name" value="CheY-like"/>
    <property type="match status" value="1"/>
</dbReference>
<dbReference type="FunFam" id="3.40.50.300:FF:000006">
    <property type="entry name" value="DNA-binding transcriptional regulator NtrC"/>
    <property type="match status" value="1"/>
</dbReference>
<dbReference type="SUPFAM" id="SSF46689">
    <property type="entry name" value="Homeodomain-like"/>
    <property type="match status" value="1"/>
</dbReference>